<feature type="compositionally biased region" description="Low complexity" evidence="1">
    <location>
        <begin position="475"/>
        <end position="487"/>
    </location>
</feature>
<feature type="compositionally biased region" description="Pro residues" evidence="1">
    <location>
        <begin position="35"/>
        <end position="44"/>
    </location>
</feature>
<feature type="compositionally biased region" description="Basic and acidic residues" evidence="1">
    <location>
        <begin position="202"/>
        <end position="215"/>
    </location>
</feature>
<feature type="transmembrane region" description="Helical" evidence="2">
    <location>
        <begin position="341"/>
        <end position="368"/>
    </location>
</feature>
<dbReference type="EMBL" id="CAMXCT020000655">
    <property type="protein sequence ID" value="CAL1135068.1"/>
    <property type="molecule type" value="Genomic_DNA"/>
</dbReference>
<dbReference type="EMBL" id="CAMXCT030000655">
    <property type="protein sequence ID" value="CAL4769005.1"/>
    <property type="molecule type" value="Genomic_DNA"/>
</dbReference>
<dbReference type="Proteomes" id="UP001152797">
    <property type="component" value="Unassembled WGS sequence"/>
</dbReference>
<feature type="compositionally biased region" description="Basic and acidic residues" evidence="1">
    <location>
        <begin position="108"/>
        <end position="132"/>
    </location>
</feature>
<evidence type="ECO:0000313" key="3">
    <source>
        <dbReference type="EMBL" id="CAI3981693.1"/>
    </source>
</evidence>
<keyword evidence="2" id="KW-1133">Transmembrane helix</keyword>
<comment type="caution">
    <text evidence="3">The sequence shown here is derived from an EMBL/GenBank/DDBJ whole genome shotgun (WGS) entry which is preliminary data.</text>
</comment>
<sequence>VVQEVRAMSSRHDSEKPVGLPIRKAHGHQRAPTPLALPAPPPEDPNVEIAVVKAPPTQPPHEPGMSSSRPHLALMDGPPSETEETEKKASDTSAIAVNEALAACLQNRDQDKKDKKDQKEKPEEKVQKEDGSPKVQEPATQADPPVTKTKNLPVKKPKAAAKKSATTKKIAKAKSAATPEPKAKSAKVLKRPAAPTSQSSTEKVKDPRIKERLQDDDTEPSSECDESLEASYYREQDEQQVSKDEISTTEIFETAENPNVKKEDEQEKLLTNLVNALHGVVTGTVNGSTVLAKRQAYDWEVEETATIATTTTFAARRSSGAGALAFFTLLSASLGKGSADIWLLLGFLAQQLLLVLLLLLASQVAFLLVPEAVLCVSRPLLLVLLLLLASQVAFLLVPEAVLCVVLRCPDIGACSAQWTATTAWAGIIGNHCESDGWSLGATLAMQEWQGYAGSVPPWRAQSSQAAPAIPPQPNQEPVVRSPVGASSPGPPPLDADERARREADEVAAAAAEAPP</sequence>
<reference evidence="4" key="2">
    <citation type="submission" date="2024-04" db="EMBL/GenBank/DDBJ databases">
        <authorList>
            <person name="Chen Y."/>
            <person name="Shah S."/>
            <person name="Dougan E. K."/>
            <person name="Thang M."/>
            <person name="Chan C."/>
        </authorList>
    </citation>
    <scope>NUCLEOTIDE SEQUENCE [LARGE SCALE GENOMIC DNA]</scope>
</reference>
<evidence type="ECO:0000256" key="1">
    <source>
        <dbReference type="SAM" id="MobiDB-lite"/>
    </source>
</evidence>
<feature type="compositionally biased region" description="Acidic residues" evidence="1">
    <location>
        <begin position="216"/>
        <end position="228"/>
    </location>
</feature>
<feature type="compositionally biased region" description="Basic and acidic residues" evidence="1">
    <location>
        <begin position="232"/>
        <end position="244"/>
    </location>
</feature>
<evidence type="ECO:0000256" key="2">
    <source>
        <dbReference type="SAM" id="Phobius"/>
    </source>
</evidence>
<feature type="non-terminal residue" evidence="3">
    <location>
        <position position="1"/>
    </location>
</feature>
<feature type="compositionally biased region" description="Basic and acidic residues" evidence="1">
    <location>
        <begin position="495"/>
        <end position="504"/>
    </location>
</feature>
<proteinExistence type="predicted"/>
<feature type="compositionally biased region" description="Low complexity" evidence="1">
    <location>
        <begin position="506"/>
        <end position="515"/>
    </location>
</feature>
<evidence type="ECO:0000313" key="5">
    <source>
        <dbReference type="EMBL" id="CAL4769005.1"/>
    </source>
</evidence>
<keyword evidence="5" id="KW-0482">Metalloprotease</keyword>
<feature type="non-terminal residue" evidence="3">
    <location>
        <position position="515"/>
    </location>
</feature>
<feature type="region of interest" description="Disordered" evidence="1">
    <location>
        <begin position="1"/>
        <end position="244"/>
    </location>
</feature>
<reference evidence="3" key="1">
    <citation type="submission" date="2022-10" db="EMBL/GenBank/DDBJ databases">
        <authorList>
            <person name="Chen Y."/>
            <person name="Dougan E. K."/>
            <person name="Chan C."/>
            <person name="Rhodes N."/>
            <person name="Thang M."/>
        </authorList>
    </citation>
    <scope>NUCLEOTIDE SEQUENCE</scope>
</reference>
<keyword evidence="2" id="KW-0812">Transmembrane</keyword>
<organism evidence="3">
    <name type="scientific">Cladocopium goreaui</name>
    <dbReference type="NCBI Taxonomy" id="2562237"/>
    <lineage>
        <taxon>Eukaryota</taxon>
        <taxon>Sar</taxon>
        <taxon>Alveolata</taxon>
        <taxon>Dinophyceae</taxon>
        <taxon>Suessiales</taxon>
        <taxon>Symbiodiniaceae</taxon>
        <taxon>Cladocopium</taxon>
    </lineage>
</organism>
<keyword evidence="6" id="KW-1185">Reference proteome</keyword>
<accession>A0A9P1FMM4</accession>
<dbReference type="AlphaFoldDB" id="A0A9P1FMM4"/>
<gene>
    <name evidence="3" type="ORF">C1SCF055_LOCUS9457</name>
</gene>
<feature type="transmembrane region" description="Helical" evidence="2">
    <location>
        <begin position="380"/>
        <end position="397"/>
    </location>
</feature>
<protein>
    <submittedName>
        <fullName evidence="5">Zinc metalloprotease ZmpB</fullName>
    </submittedName>
</protein>
<dbReference type="EMBL" id="CAMXCT010000655">
    <property type="protein sequence ID" value="CAI3981693.1"/>
    <property type="molecule type" value="Genomic_DNA"/>
</dbReference>
<feature type="compositionally biased region" description="Basic residues" evidence="1">
    <location>
        <begin position="153"/>
        <end position="172"/>
    </location>
</feature>
<name>A0A9P1FMM4_9DINO</name>
<keyword evidence="5" id="KW-0645">Protease</keyword>
<dbReference type="GO" id="GO:0008237">
    <property type="term" value="F:metallopeptidase activity"/>
    <property type="evidence" value="ECO:0007669"/>
    <property type="project" value="UniProtKB-KW"/>
</dbReference>
<evidence type="ECO:0000313" key="4">
    <source>
        <dbReference type="EMBL" id="CAL1135068.1"/>
    </source>
</evidence>
<feature type="region of interest" description="Disordered" evidence="1">
    <location>
        <begin position="462"/>
        <end position="515"/>
    </location>
</feature>
<evidence type="ECO:0000313" key="6">
    <source>
        <dbReference type="Proteomes" id="UP001152797"/>
    </source>
</evidence>
<keyword evidence="5" id="KW-0378">Hydrolase</keyword>
<keyword evidence="2" id="KW-0472">Membrane</keyword>